<dbReference type="Pfam" id="PF00534">
    <property type="entry name" value="Glycos_transf_1"/>
    <property type="match status" value="1"/>
</dbReference>
<dbReference type="NCBIfam" id="NF038011">
    <property type="entry name" value="PelF"/>
    <property type="match status" value="1"/>
</dbReference>
<dbReference type="Gene3D" id="3.40.50.2000">
    <property type="entry name" value="Glycogen Phosphorylase B"/>
    <property type="match status" value="2"/>
</dbReference>
<dbReference type="InterPro" id="IPR028098">
    <property type="entry name" value="Glyco_trans_4-like_N"/>
</dbReference>
<gene>
    <name evidence="3" type="primary">pelF</name>
    <name evidence="3" type="ORF">PPG34_06415</name>
</gene>
<dbReference type="PANTHER" id="PTHR12526">
    <property type="entry name" value="GLYCOSYLTRANSFERASE"/>
    <property type="match status" value="1"/>
</dbReference>
<dbReference type="EMBL" id="JAQOUE010000001">
    <property type="protein sequence ID" value="MDT7041980.1"/>
    <property type="molecule type" value="Genomic_DNA"/>
</dbReference>
<dbReference type="SUPFAM" id="SSF53756">
    <property type="entry name" value="UDP-Glycosyltransferase/glycogen phosphorylase"/>
    <property type="match status" value="1"/>
</dbReference>
<accession>A0ABU3K6C8</accession>
<sequence>MADIRLLELRSTYKWGGGPDKTILLSAQQHDPARVTVVVAYLRDVNDHEFQITDMARKRGLTYYEILENGKFDLKVLLKLRDIIVEHDINLIHAHDYKTDFFGYLLKWWLRKRGLTFLSTQHAWVMTDAMGSLYQRLDQFILSRFDHTIAVSESTKQEMVAVGIPESKISVIHNGIEPHVWSSDQVTFDFRRELGISADAPLIGYVGRIMPEKDLETWLQAASLVAKQYPQARFVLVGEGRDGTFLTKLQELAESVGISENVLFPGYRRDLISVYGAFDIFVLSSLREGLPNSILEAMALGVPVVTTDVAGAKELVVDGEAGFVVPQQSPVQLANRVLELLDNPETLRRMQQASRHRIETEFSFAKRLDRIEKLYAKILGVKLPEKTSPIPAVALCGRN</sequence>
<dbReference type="Pfam" id="PF13439">
    <property type="entry name" value="Glyco_transf_4"/>
    <property type="match status" value="1"/>
</dbReference>
<evidence type="ECO:0000259" key="1">
    <source>
        <dbReference type="Pfam" id="PF00534"/>
    </source>
</evidence>
<protein>
    <submittedName>
        <fullName evidence="3">GT4 family glycosyltransferase PelF</fullName>
    </submittedName>
</protein>
<evidence type="ECO:0000259" key="2">
    <source>
        <dbReference type="Pfam" id="PF13439"/>
    </source>
</evidence>
<dbReference type="InterPro" id="IPR047691">
    <property type="entry name" value="PelF-like"/>
</dbReference>
<name>A0ABU3K6C8_9BACT</name>
<feature type="domain" description="Glycosyltransferase subfamily 4-like N-terminal" evidence="2">
    <location>
        <begin position="29"/>
        <end position="178"/>
    </location>
</feature>
<proteinExistence type="predicted"/>
<dbReference type="Proteomes" id="UP001250932">
    <property type="component" value="Unassembled WGS sequence"/>
</dbReference>
<evidence type="ECO:0000313" key="3">
    <source>
        <dbReference type="EMBL" id="MDT7041980.1"/>
    </source>
</evidence>
<reference evidence="3 4" key="1">
    <citation type="journal article" date="2023" name="ISME J.">
        <title>Cultivation and genomic characterization of novel and ubiquitous marine nitrite-oxidizing bacteria from the Nitrospirales.</title>
        <authorList>
            <person name="Mueller A.J."/>
            <person name="Daebeler A."/>
            <person name="Herbold C.W."/>
            <person name="Kirkegaard R.H."/>
            <person name="Daims H."/>
        </authorList>
    </citation>
    <scope>NUCLEOTIDE SEQUENCE [LARGE SCALE GENOMIC DNA]</scope>
    <source>
        <strain evidence="3 4">EB</strain>
    </source>
</reference>
<keyword evidence="4" id="KW-1185">Reference proteome</keyword>
<comment type="caution">
    <text evidence="3">The sequence shown here is derived from an EMBL/GenBank/DDBJ whole genome shotgun (WGS) entry which is preliminary data.</text>
</comment>
<evidence type="ECO:0000313" key="4">
    <source>
        <dbReference type="Proteomes" id="UP001250932"/>
    </source>
</evidence>
<organism evidence="3 4">
    <name type="scientific">Candidatus Nitronereus thalassa</name>
    <dbReference type="NCBI Taxonomy" id="3020898"/>
    <lineage>
        <taxon>Bacteria</taxon>
        <taxon>Pseudomonadati</taxon>
        <taxon>Nitrospirota</taxon>
        <taxon>Nitrospiria</taxon>
        <taxon>Nitrospirales</taxon>
        <taxon>Nitrospiraceae</taxon>
        <taxon>Candidatus Nitronereus</taxon>
    </lineage>
</organism>
<dbReference type="InterPro" id="IPR001296">
    <property type="entry name" value="Glyco_trans_1"/>
</dbReference>
<dbReference type="PANTHER" id="PTHR12526:SF638">
    <property type="entry name" value="SPORE COAT PROTEIN SA"/>
    <property type="match status" value="1"/>
</dbReference>
<dbReference type="RefSeq" id="WP_313832329.1">
    <property type="nucleotide sequence ID" value="NZ_JAQOUE010000001.1"/>
</dbReference>
<feature type="domain" description="Glycosyl transferase family 1" evidence="1">
    <location>
        <begin position="189"/>
        <end position="356"/>
    </location>
</feature>